<dbReference type="InterPro" id="IPR002035">
    <property type="entry name" value="VWF_A"/>
</dbReference>
<proteinExistence type="predicted"/>
<dbReference type="SMART" id="SM00327">
    <property type="entry name" value="VWA"/>
    <property type="match status" value="1"/>
</dbReference>
<protein>
    <recommendedName>
        <fullName evidence="3">VWFA domain-containing protein</fullName>
    </recommendedName>
</protein>
<keyword evidence="1" id="KW-1133">Transmembrane helix</keyword>
<feature type="domain" description="VWFA" evidence="3">
    <location>
        <begin position="254"/>
        <end position="428"/>
    </location>
</feature>
<dbReference type="Gene3D" id="3.40.50.410">
    <property type="entry name" value="von Willebrand factor, type A domain"/>
    <property type="match status" value="1"/>
</dbReference>
<evidence type="ECO:0000313" key="5">
    <source>
        <dbReference type="Proteomes" id="UP000245119"/>
    </source>
</evidence>
<feature type="chain" id="PRO_5015450773" description="VWFA domain-containing protein" evidence="2">
    <location>
        <begin position="31"/>
        <end position="879"/>
    </location>
</feature>
<dbReference type="OrthoDB" id="10021899at2759"/>
<sequence>MATRIGCGRNPGVMLWMIMMTLTQVNLCQAKAMLEDHGYKGITVVINRDVPEDKVLLTKLEESLTEASKVLLQTTRGQVYFEEFIIVLPETWTKNPQYGIANNTGDSTEQILISSTKSEYGDAPYVKQPRGCGQPGLFMHLTPSYITDDSISAKWGPRGKGVIKTKVFPRNSSSILSIMFTHYAEKVEFCDKSTKEGNVLHNVLASNRQNIHCNKKSAWEVMKEHSDFKEERHPLPFEETRPIQFKYVQVLPRRRVFVLDISGSMTVDHRLTRMRSSVSDMILNMLEVNSTVGIVEFNNLASVRSQCVTIVTKADRKSLITKLPTDAGGGTSIGAGLRLGLEVLHKGMNTPAGGTLVVVSDGEENTAPYVRDILPEIQSKSVVVDTISLTKEASSVMSLMSSSTGGQSFFDSANYNSTALIDSLAAIVTSGGLTHDPRVPLLLHTEAGTVSINSPLTGEFYVDNTLGEDTTVSVSFTSTVNVSLTGPGNLTISRDTHPGLYITEVDNMIMIQLSEVIKNGTWSYRITATQVDSHVVVTVQSRASKDGSDVIQVLSWLPEEHNLDFAPDQKLAIYAEVTRGRSSVLNSQVVAIIERPQSGPLRIDLRDNGVGSDITEDDGIYSAYILAKDLSGDGRYGIKVKVEGVDGLTSVVVGGRGGSSGALEVDTDGIIEELVTEELGRFERVRSAGLFAVSGFPSDMTSIPDAIPPSRITDLTVSNDDTKDGAAELEWTSVGGDMDIGTAAKYTFYFITDLDLVDSAGFNDSMWSEVNQTYLRDLRSPQPAGSRERVNISLDLLGDNDTLVLCVRATDDVGNAGELSNIVSVTRVRDPDVVTKVEDAESNTKFYILVTVPLVLAVALLAALITGLVLVGWRSGKLK</sequence>
<keyword evidence="1" id="KW-0472">Membrane</keyword>
<dbReference type="InterPro" id="IPR051266">
    <property type="entry name" value="CLCR"/>
</dbReference>
<reference evidence="4 5" key="1">
    <citation type="submission" date="2018-04" db="EMBL/GenBank/DDBJ databases">
        <title>The genome of golden apple snail Pomacea canaliculata provides insight into stress tolerance and invasive adaptation.</title>
        <authorList>
            <person name="Liu C."/>
            <person name="Liu B."/>
            <person name="Ren Y."/>
            <person name="Zhang Y."/>
            <person name="Wang H."/>
            <person name="Li S."/>
            <person name="Jiang F."/>
            <person name="Yin L."/>
            <person name="Zhang G."/>
            <person name="Qian W."/>
            <person name="Fan W."/>
        </authorList>
    </citation>
    <scope>NUCLEOTIDE SEQUENCE [LARGE SCALE GENOMIC DNA]</scope>
    <source>
        <strain evidence="4">SZHN2017</strain>
        <tissue evidence="4">Muscle</tissue>
    </source>
</reference>
<dbReference type="Proteomes" id="UP000245119">
    <property type="component" value="Linkage Group LG9"/>
</dbReference>
<dbReference type="EMBL" id="PZQS01000009">
    <property type="protein sequence ID" value="PVD24285.1"/>
    <property type="molecule type" value="Genomic_DNA"/>
</dbReference>
<keyword evidence="1" id="KW-0812">Transmembrane</keyword>
<dbReference type="InterPro" id="IPR036465">
    <property type="entry name" value="vWFA_dom_sf"/>
</dbReference>
<evidence type="ECO:0000313" key="4">
    <source>
        <dbReference type="EMBL" id="PVD24285.1"/>
    </source>
</evidence>
<dbReference type="AlphaFoldDB" id="A0A2T7NSY9"/>
<dbReference type="CDD" id="cd00198">
    <property type="entry name" value="vWFA"/>
    <property type="match status" value="1"/>
</dbReference>
<keyword evidence="5" id="KW-1185">Reference proteome</keyword>
<dbReference type="PANTHER" id="PTHR10579">
    <property type="entry name" value="CALCIUM-ACTIVATED CHLORIDE CHANNEL REGULATOR"/>
    <property type="match status" value="1"/>
</dbReference>
<dbReference type="PANTHER" id="PTHR10579:SF177">
    <property type="entry name" value="CALCIUM-ACTIVATED CHLORIDE CHANNEL REGULATOR 4-LIKE PROTEIN"/>
    <property type="match status" value="1"/>
</dbReference>
<dbReference type="STRING" id="400727.A0A2T7NSY9"/>
<gene>
    <name evidence="4" type="ORF">C0Q70_14756</name>
</gene>
<accession>A0A2T7NSY9</accession>
<dbReference type="InterPro" id="IPR013642">
    <property type="entry name" value="CLCA_N"/>
</dbReference>
<dbReference type="Pfam" id="PF08434">
    <property type="entry name" value="CLCA"/>
    <property type="match status" value="2"/>
</dbReference>
<organism evidence="4 5">
    <name type="scientific">Pomacea canaliculata</name>
    <name type="common">Golden apple snail</name>
    <dbReference type="NCBI Taxonomy" id="400727"/>
    <lineage>
        <taxon>Eukaryota</taxon>
        <taxon>Metazoa</taxon>
        <taxon>Spiralia</taxon>
        <taxon>Lophotrochozoa</taxon>
        <taxon>Mollusca</taxon>
        <taxon>Gastropoda</taxon>
        <taxon>Caenogastropoda</taxon>
        <taxon>Architaenioglossa</taxon>
        <taxon>Ampullarioidea</taxon>
        <taxon>Ampullariidae</taxon>
        <taxon>Pomacea</taxon>
    </lineage>
</organism>
<name>A0A2T7NSY9_POMCA</name>
<comment type="caution">
    <text evidence="4">The sequence shown here is derived from an EMBL/GenBank/DDBJ whole genome shotgun (WGS) entry which is preliminary data.</text>
</comment>
<feature type="transmembrane region" description="Helical" evidence="1">
    <location>
        <begin position="846"/>
        <end position="873"/>
    </location>
</feature>
<keyword evidence="2" id="KW-0732">Signal</keyword>
<feature type="signal peptide" evidence="2">
    <location>
        <begin position="1"/>
        <end position="30"/>
    </location>
</feature>
<dbReference type="SUPFAM" id="SSF53300">
    <property type="entry name" value="vWA-like"/>
    <property type="match status" value="1"/>
</dbReference>
<evidence type="ECO:0000256" key="2">
    <source>
        <dbReference type="SAM" id="SignalP"/>
    </source>
</evidence>
<dbReference type="Pfam" id="PF00092">
    <property type="entry name" value="VWA"/>
    <property type="match status" value="1"/>
</dbReference>
<evidence type="ECO:0000256" key="1">
    <source>
        <dbReference type="SAM" id="Phobius"/>
    </source>
</evidence>
<dbReference type="PROSITE" id="PS50234">
    <property type="entry name" value="VWFA"/>
    <property type="match status" value="1"/>
</dbReference>
<evidence type="ECO:0000259" key="3">
    <source>
        <dbReference type="PROSITE" id="PS50234"/>
    </source>
</evidence>